<evidence type="ECO:0000256" key="4">
    <source>
        <dbReference type="SAM" id="MobiDB-lite"/>
    </source>
</evidence>
<comment type="caution">
    <text evidence="6">The sequence shown here is derived from an EMBL/GenBank/DDBJ whole genome shotgun (WGS) entry which is preliminary data.</text>
</comment>
<dbReference type="Gene3D" id="3.10.105.10">
    <property type="entry name" value="Dipeptide-binding Protein, Domain 3"/>
    <property type="match status" value="1"/>
</dbReference>
<keyword evidence="7" id="KW-1185">Reference proteome</keyword>
<evidence type="ECO:0000256" key="1">
    <source>
        <dbReference type="ARBA" id="ARBA00005695"/>
    </source>
</evidence>
<protein>
    <submittedName>
        <fullName evidence="6">ABC transporter substrate-binding protein</fullName>
    </submittedName>
</protein>
<evidence type="ECO:0000313" key="7">
    <source>
        <dbReference type="Proteomes" id="UP000295411"/>
    </source>
</evidence>
<dbReference type="PIRSF" id="PIRSF002741">
    <property type="entry name" value="MppA"/>
    <property type="match status" value="1"/>
</dbReference>
<feature type="compositionally biased region" description="Pro residues" evidence="4">
    <location>
        <begin position="84"/>
        <end position="93"/>
    </location>
</feature>
<reference evidence="6 7" key="1">
    <citation type="submission" date="2019-03" db="EMBL/GenBank/DDBJ databases">
        <title>Arthrobacter sp. nov., an bacterium isolated from biocrust in Mu Us Desert.</title>
        <authorList>
            <person name="Lixiong L."/>
        </authorList>
    </citation>
    <scope>NUCLEOTIDE SEQUENCE [LARGE SCALE GENOMIC DNA]</scope>
    <source>
        <strain evidence="6 7">SLN-3</strain>
    </source>
</reference>
<evidence type="ECO:0000256" key="2">
    <source>
        <dbReference type="ARBA" id="ARBA00022448"/>
    </source>
</evidence>
<sequence length="623" mass="67562">MGPRTRRAGARSLRETGGTRAPAPGRPPRPHRLDWTSNHLAGRCAPLENLAVKKTAGRVRPRRGLRVLAAAAVALSLPACTSAPPAPPSPSAPAPASSAAPDTTFRFGAAADPTGLDPAMANDSESFRVTQQLFEGLVGIDPLTSEPAPLLAESWEERSEGRAYAFELREDVVFHDGEPFDAEAVCANFSRWFNTPPAARTAAAAALSFETVFLAFSDNAEASLYKGCRPLGEHEVLIELNSRMTEFIPALALPSFAMSSPRALEQLEADKLTETREGVRLSRYALAPVGTGPFRLESWTGEEVRLTASDSYWGDPGEVTDVVFTTIAHPDSRLRALKAGRIDGYDFVTVENAAELARAGQQLLQRDPYSVLYLGLNQNFPGVDNVLFRQAVAHAIDKEALIEGRFLNGTKPARQFLPQKLGVSSESVPSYNHDPDKARELLAEAGYTGTPLPFYYPRNISRPYLPAPEKVYAELSRQLTAAGFNLKPVPVDWNEGYLDRVLEDGDRAFHLLGWSGSYQDPDNFAAALFGRYSREFGLEDHQLFSKITRAGTLPNGEDRREAYADISSQVATRLPAVPLAFPISALAMSPRVASYPVSPVMNEVFNRIDLDGVPAPGGDASSG</sequence>
<dbReference type="EMBL" id="SMTK01000001">
    <property type="protein sequence ID" value="TDK27660.1"/>
    <property type="molecule type" value="Genomic_DNA"/>
</dbReference>
<dbReference type="SUPFAM" id="SSF53850">
    <property type="entry name" value="Periplasmic binding protein-like II"/>
    <property type="match status" value="1"/>
</dbReference>
<dbReference type="Proteomes" id="UP000295411">
    <property type="component" value="Unassembled WGS sequence"/>
</dbReference>
<dbReference type="InterPro" id="IPR000914">
    <property type="entry name" value="SBP_5_dom"/>
</dbReference>
<dbReference type="Pfam" id="PF00496">
    <property type="entry name" value="SBP_bac_5"/>
    <property type="match status" value="1"/>
</dbReference>
<dbReference type="PANTHER" id="PTHR30290:SF9">
    <property type="entry name" value="OLIGOPEPTIDE-BINDING PROTEIN APPA"/>
    <property type="match status" value="1"/>
</dbReference>
<dbReference type="OrthoDB" id="9796817at2"/>
<dbReference type="InterPro" id="IPR039424">
    <property type="entry name" value="SBP_5"/>
</dbReference>
<accession>A0A4R5U204</accession>
<dbReference type="GO" id="GO:1904680">
    <property type="term" value="F:peptide transmembrane transporter activity"/>
    <property type="evidence" value="ECO:0007669"/>
    <property type="project" value="TreeGrafter"/>
</dbReference>
<keyword evidence="2" id="KW-0813">Transport</keyword>
<dbReference type="Gene3D" id="3.40.190.10">
    <property type="entry name" value="Periplasmic binding protein-like II"/>
    <property type="match status" value="1"/>
</dbReference>
<dbReference type="InterPro" id="IPR030678">
    <property type="entry name" value="Peptide/Ni-bd"/>
</dbReference>
<feature type="domain" description="Solute-binding protein family 5" evidence="5">
    <location>
        <begin position="146"/>
        <end position="530"/>
    </location>
</feature>
<dbReference type="AlphaFoldDB" id="A0A4R5U204"/>
<evidence type="ECO:0000256" key="3">
    <source>
        <dbReference type="ARBA" id="ARBA00022729"/>
    </source>
</evidence>
<comment type="similarity">
    <text evidence="1">Belongs to the bacterial solute-binding protein 5 family.</text>
</comment>
<dbReference type="GO" id="GO:0015833">
    <property type="term" value="P:peptide transport"/>
    <property type="evidence" value="ECO:0007669"/>
    <property type="project" value="TreeGrafter"/>
</dbReference>
<dbReference type="Gene3D" id="3.90.76.10">
    <property type="entry name" value="Dipeptide-binding Protein, Domain 1"/>
    <property type="match status" value="1"/>
</dbReference>
<dbReference type="GO" id="GO:0043190">
    <property type="term" value="C:ATP-binding cassette (ABC) transporter complex"/>
    <property type="evidence" value="ECO:0007669"/>
    <property type="project" value="InterPro"/>
</dbReference>
<name>A0A4R5U204_9MICC</name>
<proteinExistence type="inferred from homology"/>
<feature type="region of interest" description="Disordered" evidence="4">
    <location>
        <begin position="1"/>
        <end position="33"/>
    </location>
</feature>
<organism evidence="6 7">
    <name type="scientific">Arthrobacter crusticola</name>
    <dbReference type="NCBI Taxonomy" id="2547960"/>
    <lineage>
        <taxon>Bacteria</taxon>
        <taxon>Bacillati</taxon>
        <taxon>Actinomycetota</taxon>
        <taxon>Actinomycetes</taxon>
        <taxon>Micrococcales</taxon>
        <taxon>Micrococcaceae</taxon>
        <taxon>Arthrobacter</taxon>
    </lineage>
</organism>
<dbReference type="PANTHER" id="PTHR30290">
    <property type="entry name" value="PERIPLASMIC BINDING COMPONENT OF ABC TRANSPORTER"/>
    <property type="match status" value="1"/>
</dbReference>
<keyword evidence="3" id="KW-0732">Signal</keyword>
<feature type="region of interest" description="Disordered" evidence="4">
    <location>
        <begin position="82"/>
        <end position="119"/>
    </location>
</feature>
<evidence type="ECO:0000259" key="5">
    <source>
        <dbReference type="Pfam" id="PF00496"/>
    </source>
</evidence>
<dbReference type="GO" id="GO:0042597">
    <property type="term" value="C:periplasmic space"/>
    <property type="evidence" value="ECO:0007669"/>
    <property type="project" value="UniProtKB-ARBA"/>
</dbReference>
<evidence type="ECO:0000313" key="6">
    <source>
        <dbReference type="EMBL" id="TDK27660.1"/>
    </source>
</evidence>
<gene>
    <name evidence="6" type="ORF">E2F48_00500</name>
</gene>